<sequence>MRTGANILERIVAQKRREIRRDPRYLRLLEGMIAEREIRADFKGALRKPGTRIIAEVKRASPSEGSIRDVDPVRQAKIYESAGAAAVSVLTDREFFGGSLEDLRRVRDALNVPLLRKDFILEEVQILEAKAFGADAVLLIVRILEEEKLRKLVSFAEELGLTPLVEVFCREEAELAVASGARVVGVNNRDLNTLRIDLSLTRELAPLLRELGAELVVSESGIETRDQIEELSRYGVDAFLVGTALMKSEDPERKLRELLGIER</sequence>
<evidence type="ECO:0000259" key="9">
    <source>
        <dbReference type="Pfam" id="PF00218"/>
    </source>
</evidence>
<dbReference type="SUPFAM" id="SSF51366">
    <property type="entry name" value="Ribulose-phoshate binding barrel"/>
    <property type="match status" value="1"/>
</dbReference>
<dbReference type="InterPro" id="IPR001468">
    <property type="entry name" value="Indole-3-GlycerolPSynthase_CS"/>
</dbReference>
<dbReference type="Pfam" id="PF00218">
    <property type="entry name" value="IGPS"/>
    <property type="match status" value="1"/>
</dbReference>
<accession>A0A7C5PYL9</accession>
<comment type="catalytic activity">
    <reaction evidence="1 8">
        <text>1-(2-carboxyphenylamino)-1-deoxy-D-ribulose 5-phosphate + H(+) = (1S,2R)-1-C-(indol-3-yl)glycerol 3-phosphate + CO2 + H2O</text>
        <dbReference type="Rhea" id="RHEA:23476"/>
        <dbReference type="ChEBI" id="CHEBI:15377"/>
        <dbReference type="ChEBI" id="CHEBI:15378"/>
        <dbReference type="ChEBI" id="CHEBI:16526"/>
        <dbReference type="ChEBI" id="CHEBI:58613"/>
        <dbReference type="ChEBI" id="CHEBI:58866"/>
        <dbReference type="EC" id="4.1.1.48"/>
    </reaction>
</comment>
<keyword evidence="4 8" id="KW-0210">Decarboxylase</keyword>
<dbReference type="EMBL" id="DRNB01000039">
    <property type="protein sequence ID" value="HHJ63496.1"/>
    <property type="molecule type" value="Genomic_DNA"/>
</dbReference>
<feature type="domain" description="Indole-3-glycerol phosphate synthase" evidence="9">
    <location>
        <begin position="8"/>
        <end position="258"/>
    </location>
</feature>
<evidence type="ECO:0000256" key="5">
    <source>
        <dbReference type="ARBA" id="ARBA00022822"/>
    </source>
</evidence>
<dbReference type="EC" id="4.1.1.48" evidence="8"/>
<dbReference type="NCBIfam" id="NF001377">
    <property type="entry name" value="PRK00278.2-4"/>
    <property type="match status" value="1"/>
</dbReference>
<dbReference type="CDD" id="cd00331">
    <property type="entry name" value="IGPS"/>
    <property type="match status" value="1"/>
</dbReference>
<evidence type="ECO:0000256" key="7">
    <source>
        <dbReference type="ARBA" id="ARBA00023239"/>
    </source>
</evidence>
<keyword evidence="5 8" id="KW-0822">Tryptophan biosynthesis</keyword>
<name>A0A7C5PYL9_AQUAO</name>
<evidence type="ECO:0000313" key="10">
    <source>
        <dbReference type="EMBL" id="HHJ63496.1"/>
    </source>
</evidence>
<dbReference type="HAMAP" id="MF_00134_A">
    <property type="entry name" value="IGPS_A"/>
    <property type="match status" value="1"/>
</dbReference>
<dbReference type="GO" id="GO:0000162">
    <property type="term" value="P:L-tryptophan biosynthetic process"/>
    <property type="evidence" value="ECO:0007669"/>
    <property type="project" value="UniProtKB-UniRule"/>
</dbReference>
<dbReference type="FunFam" id="3.20.20.70:FF:000024">
    <property type="entry name" value="Indole-3-glycerol phosphate synthase"/>
    <property type="match status" value="1"/>
</dbReference>
<evidence type="ECO:0000256" key="4">
    <source>
        <dbReference type="ARBA" id="ARBA00022793"/>
    </source>
</evidence>
<evidence type="ECO:0000256" key="2">
    <source>
        <dbReference type="ARBA" id="ARBA00004696"/>
    </source>
</evidence>
<dbReference type="GO" id="GO:0004425">
    <property type="term" value="F:indole-3-glycerol-phosphate synthase activity"/>
    <property type="evidence" value="ECO:0007669"/>
    <property type="project" value="UniProtKB-UniRule"/>
</dbReference>
<dbReference type="HAMAP" id="MF_00134_B">
    <property type="entry name" value="IGPS_B"/>
    <property type="match status" value="1"/>
</dbReference>
<dbReference type="Proteomes" id="UP000885792">
    <property type="component" value="Unassembled WGS sequence"/>
</dbReference>
<organism evidence="10">
    <name type="scientific">Aquifex aeolicus</name>
    <dbReference type="NCBI Taxonomy" id="63363"/>
    <lineage>
        <taxon>Bacteria</taxon>
        <taxon>Pseudomonadati</taxon>
        <taxon>Aquificota</taxon>
        <taxon>Aquificia</taxon>
        <taxon>Aquificales</taxon>
        <taxon>Aquificaceae</taxon>
        <taxon>Aquifex</taxon>
    </lineage>
</organism>
<evidence type="ECO:0000256" key="3">
    <source>
        <dbReference type="ARBA" id="ARBA00022605"/>
    </source>
</evidence>
<gene>
    <name evidence="8 10" type="primary">trpC</name>
    <name evidence="10" type="ORF">ENJ61_01165</name>
</gene>
<dbReference type="AlphaFoldDB" id="A0A7C5PYL9"/>
<proteinExistence type="inferred from homology"/>
<comment type="caution">
    <text evidence="10">The sequence shown here is derived from an EMBL/GenBank/DDBJ whole genome shotgun (WGS) entry which is preliminary data.</text>
</comment>
<keyword evidence="3 8" id="KW-0028">Amino-acid biosynthesis</keyword>
<dbReference type="Gene3D" id="3.20.20.70">
    <property type="entry name" value="Aldolase class I"/>
    <property type="match status" value="1"/>
</dbReference>
<dbReference type="PANTHER" id="PTHR22854">
    <property type="entry name" value="TRYPTOPHAN BIOSYNTHESIS PROTEIN"/>
    <property type="match status" value="1"/>
</dbReference>
<evidence type="ECO:0000256" key="1">
    <source>
        <dbReference type="ARBA" id="ARBA00001633"/>
    </source>
</evidence>
<dbReference type="InterPro" id="IPR013798">
    <property type="entry name" value="Indole-3-glycerol_P_synth_dom"/>
</dbReference>
<dbReference type="PROSITE" id="PS00614">
    <property type="entry name" value="IGPS"/>
    <property type="match status" value="1"/>
</dbReference>
<evidence type="ECO:0000256" key="8">
    <source>
        <dbReference type="HAMAP-Rule" id="MF_00134"/>
    </source>
</evidence>
<keyword evidence="7 8" id="KW-0456">Lyase</keyword>
<dbReference type="PANTHER" id="PTHR22854:SF2">
    <property type="entry name" value="INDOLE-3-GLYCEROL-PHOSPHATE SYNTHASE"/>
    <property type="match status" value="1"/>
</dbReference>
<evidence type="ECO:0000256" key="6">
    <source>
        <dbReference type="ARBA" id="ARBA00023141"/>
    </source>
</evidence>
<comment type="similarity">
    <text evidence="8">Belongs to the TrpC family.</text>
</comment>
<comment type="pathway">
    <text evidence="2 8">Amino-acid biosynthesis; L-tryptophan biosynthesis; L-tryptophan from chorismate: step 4/5.</text>
</comment>
<protein>
    <recommendedName>
        <fullName evidence="8">Indole-3-glycerol phosphate synthase</fullName>
        <shortName evidence="8">IGPS</shortName>
        <ecNumber evidence="8">4.1.1.48</ecNumber>
    </recommendedName>
</protein>
<dbReference type="InterPro" id="IPR013785">
    <property type="entry name" value="Aldolase_TIM"/>
</dbReference>
<dbReference type="InterPro" id="IPR011060">
    <property type="entry name" value="RibuloseP-bd_barrel"/>
</dbReference>
<reference evidence="10" key="1">
    <citation type="journal article" date="2020" name="mSystems">
        <title>Genome- and Community-Level Interaction Insights into Carbon Utilization and Element Cycling Functions of Hydrothermarchaeota in Hydrothermal Sediment.</title>
        <authorList>
            <person name="Zhou Z."/>
            <person name="Liu Y."/>
            <person name="Xu W."/>
            <person name="Pan J."/>
            <person name="Luo Z.H."/>
            <person name="Li M."/>
        </authorList>
    </citation>
    <scope>NUCLEOTIDE SEQUENCE [LARGE SCALE GENOMIC DNA]</scope>
    <source>
        <strain evidence="10">HyVt-501</strain>
    </source>
</reference>
<dbReference type="InterPro" id="IPR045186">
    <property type="entry name" value="Indole-3-glycerol_P_synth"/>
</dbReference>
<dbReference type="UniPathway" id="UPA00035">
    <property type="reaction ID" value="UER00043"/>
</dbReference>
<dbReference type="GO" id="GO:0004640">
    <property type="term" value="F:phosphoribosylanthranilate isomerase activity"/>
    <property type="evidence" value="ECO:0007669"/>
    <property type="project" value="TreeGrafter"/>
</dbReference>
<keyword evidence="6 8" id="KW-0057">Aromatic amino acid biosynthesis</keyword>